<dbReference type="Gene3D" id="2.60.120.920">
    <property type="match status" value="1"/>
</dbReference>
<organism evidence="3 4">
    <name type="scientific">Patiria miniata</name>
    <name type="common">Bat star</name>
    <name type="synonym">Asterina miniata</name>
    <dbReference type="NCBI Taxonomy" id="46514"/>
    <lineage>
        <taxon>Eukaryota</taxon>
        <taxon>Metazoa</taxon>
        <taxon>Echinodermata</taxon>
        <taxon>Eleutherozoa</taxon>
        <taxon>Asterozoa</taxon>
        <taxon>Asteroidea</taxon>
        <taxon>Valvatacea</taxon>
        <taxon>Valvatida</taxon>
        <taxon>Asterinidae</taxon>
        <taxon>Patiria</taxon>
    </lineage>
</organism>
<protein>
    <recommendedName>
        <fullName evidence="5">Death domain-containing protein</fullName>
    </recommendedName>
</protein>
<evidence type="ECO:0000259" key="2">
    <source>
        <dbReference type="PROSITE" id="PS51065"/>
    </source>
</evidence>
<dbReference type="SMART" id="SM00588">
    <property type="entry name" value="NEUZ"/>
    <property type="match status" value="1"/>
</dbReference>
<dbReference type="SUPFAM" id="SSF47986">
    <property type="entry name" value="DEATH domain"/>
    <property type="match status" value="1"/>
</dbReference>
<dbReference type="PANTHER" id="PTHR47508:SF4">
    <property type="match status" value="1"/>
</dbReference>
<dbReference type="InterPro" id="IPR043136">
    <property type="entry name" value="B30.2/SPRY_sf"/>
</dbReference>
<dbReference type="InterPro" id="IPR011029">
    <property type="entry name" value="DEATH-like_dom_sf"/>
</dbReference>
<keyword evidence="4" id="KW-1185">Reference proteome</keyword>
<dbReference type="PANTHER" id="PTHR47508">
    <property type="entry name" value="SAM DOMAIN-CONTAINING PROTEIN-RELATED"/>
    <property type="match status" value="1"/>
</dbReference>
<dbReference type="SUPFAM" id="SSF52540">
    <property type="entry name" value="P-loop containing nucleoside triphosphate hydrolases"/>
    <property type="match status" value="1"/>
</dbReference>
<dbReference type="InterPro" id="IPR000488">
    <property type="entry name" value="Death_dom"/>
</dbReference>
<feature type="domain" description="NHR" evidence="2">
    <location>
        <begin position="2"/>
        <end position="159"/>
    </location>
</feature>
<dbReference type="AlphaFoldDB" id="A0A913ZZ78"/>
<reference evidence="3" key="1">
    <citation type="submission" date="2022-11" db="UniProtKB">
        <authorList>
            <consortium name="EnsemblMetazoa"/>
        </authorList>
    </citation>
    <scope>IDENTIFICATION</scope>
</reference>
<dbReference type="Proteomes" id="UP000887568">
    <property type="component" value="Unplaced"/>
</dbReference>
<evidence type="ECO:0000313" key="4">
    <source>
        <dbReference type="Proteomes" id="UP000887568"/>
    </source>
</evidence>
<dbReference type="InterPro" id="IPR006573">
    <property type="entry name" value="NHR_dom"/>
</dbReference>
<name>A0A913ZZ78_PATMI</name>
<dbReference type="CDD" id="cd01670">
    <property type="entry name" value="Death"/>
    <property type="match status" value="1"/>
</dbReference>
<dbReference type="GO" id="GO:0007165">
    <property type="term" value="P:signal transduction"/>
    <property type="evidence" value="ECO:0007669"/>
    <property type="project" value="InterPro"/>
</dbReference>
<dbReference type="InterPro" id="IPR027417">
    <property type="entry name" value="P-loop_NTPase"/>
</dbReference>
<evidence type="ECO:0008006" key="5">
    <source>
        <dbReference type="Google" id="ProtNLM"/>
    </source>
</evidence>
<accession>A0A913ZZ78</accession>
<dbReference type="EnsemblMetazoa" id="XM_038200438.1">
    <property type="protein sequence ID" value="XP_038056366.1"/>
    <property type="gene ID" value="LOC119728270"/>
</dbReference>
<dbReference type="SMART" id="SM00005">
    <property type="entry name" value="DEATH"/>
    <property type="match status" value="1"/>
</dbReference>
<dbReference type="Pfam" id="PF07177">
    <property type="entry name" value="Neuralized"/>
    <property type="match status" value="1"/>
</dbReference>
<dbReference type="PROSITE" id="PS51065">
    <property type="entry name" value="NHR"/>
    <property type="match status" value="1"/>
</dbReference>
<dbReference type="OrthoDB" id="9988315at2759"/>
<dbReference type="Gene3D" id="3.40.50.300">
    <property type="entry name" value="P-loop containing nucleotide triphosphate hydrolases"/>
    <property type="match status" value="1"/>
</dbReference>
<feature type="domain" description="Death" evidence="1">
    <location>
        <begin position="824"/>
        <end position="909"/>
    </location>
</feature>
<proteinExistence type="predicted"/>
<sequence>MAWHFHSSCHGSNISVRSTALTVIRNPDTYDNGITFSDTQIHAGTVVSLFFKKSTNRWAGMPRIGFTNQNPAQVDTQSLPSIYTKEVSYQSHTWAMSLEKGSENIFVDYTFDEIGLVTVRQLGWPEKLQDTRGAVNFKRPVWATVDLSGCYTCVMKNEPSAYMPLEIVEQGVNAQHLYIEALSMGSRSVYHTRLVLIGQGREEKTCLMKTLTNDRYNTLESCGGGIDNSLTVKIDGTKSWHDFREAIEQGQAGTRLHAGVGDSVDDVFLNIWHFAGQDLHGPTNQVLFTHRAVYLLVFNLGCDLHKPAVIESVGPDGRKVVEHHELTNWECMDLWMQTMYMYVNTGKQSLVATERTSPAIIIVGTHRDSLGKDTEEKVKAQFANIREALQDAPYKQHVISQDFAVENSLEDCSQAEILALKTLIAEVSCSEYYMGEEIPLKWLQFEEARLHSSPIMSVAMVRQTIEKSIGNMADAEAMLMLKYYHDIGEIICFDGQKDSPLSQDPSEAFLADRRWLIKVFQKFATVHEAKDQSSSLMSSLERLNKEGILEDPLINHLLGDVLSEIQERPIDSTLDTKQALLGSMHKLDLLCERLDQNAGGDEWMETNAQVTTQRTYYVPSLLGKYSITKRNPLSPESSYIFYIHFVHIVPDSLFNQLVVRALVWSQAQDGTEQLPRIAHRYARFPADGDHEVEMEMSPLKQAYIRVCISKHSVIYTSTQGPSKSRRLQCKPSPIIVCKVRDFLCVTLKSIKSMWAKGLKFHLCVSCPCDPEGALHFLLLDECLEKERVCCHEQPGVRIDTSGIKQMFVESGQSSLRKLDPYVMSEKHLLAIAAELGPEWERLAVSLGFTQSNLYRFKQDNSVTDNAIFSMLVAWSKREGGDIERKLQVLSEAIDECGRRDVVEKMLHIYM</sequence>
<dbReference type="Gene3D" id="1.10.533.10">
    <property type="entry name" value="Death Domain, Fas"/>
    <property type="match status" value="1"/>
</dbReference>
<dbReference type="PROSITE" id="PS50017">
    <property type="entry name" value="DEATH_DOMAIN"/>
    <property type="match status" value="1"/>
</dbReference>
<dbReference type="GeneID" id="119728270"/>
<evidence type="ECO:0000259" key="1">
    <source>
        <dbReference type="PROSITE" id="PS50017"/>
    </source>
</evidence>
<evidence type="ECO:0000313" key="3">
    <source>
        <dbReference type="EnsemblMetazoa" id="XP_038056366.1"/>
    </source>
</evidence>
<dbReference type="RefSeq" id="XP_038056366.1">
    <property type="nucleotide sequence ID" value="XM_038200438.1"/>
</dbReference>
<dbReference type="Pfam" id="PF00531">
    <property type="entry name" value="Death"/>
    <property type="match status" value="1"/>
</dbReference>